<dbReference type="eggNOG" id="ENOG5030CY8">
    <property type="taxonomic scope" value="Bacteria"/>
</dbReference>
<dbReference type="RefSeq" id="WP_007085581.1">
    <property type="nucleotide sequence ID" value="NZ_AJLS01000074.1"/>
</dbReference>
<evidence type="ECO:0000313" key="1">
    <source>
        <dbReference type="EMBL" id="EKN67621.1"/>
    </source>
</evidence>
<reference evidence="1 2" key="1">
    <citation type="journal article" date="2012" name="Front. Microbiol.">
        <title>Redundancy and modularity in membrane-associated dissimilatory nitrate reduction in Bacillus.</title>
        <authorList>
            <person name="Heylen K."/>
            <person name="Keltjens J."/>
        </authorList>
    </citation>
    <scope>NUCLEOTIDE SEQUENCE [LARGE SCALE GENOMIC DNA]</scope>
    <source>
        <strain evidence="2">LMG 21833T</strain>
    </source>
</reference>
<organism evidence="1 2">
    <name type="scientific">Neobacillus bataviensis LMG 21833</name>
    <dbReference type="NCBI Taxonomy" id="1117379"/>
    <lineage>
        <taxon>Bacteria</taxon>
        <taxon>Bacillati</taxon>
        <taxon>Bacillota</taxon>
        <taxon>Bacilli</taxon>
        <taxon>Bacillales</taxon>
        <taxon>Bacillaceae</taxon>
        <taxon>Neobacillus</taxon>
    </lineage>
</organism>
<dbReference type="OrthoDB" id="2921074at2"/>
<dbReference type="STRING" id="1117379.BABA_12865"/>
<protein>
    <submittedName>
        <fullName evidence="1">Uncharacterized protein</fullName>
    </submittedName>
</protein>
<sequence>MKFEMQKANMLAEQINDFIQYVKKSFNPRNSLYANKDKIYQIKLWVEEYKFQIIADELHRINQFSWDEKYTFYLVDQFRKGINIIEEYVSNNYNDLFLFTSRIYTLKNLIQLLKK</sequence>
<proteinExistence type="predicted"/>
<dbReference type="Proteomes" id="UP000006316">
    <property type="component" value="Unassembled WGS sequence"/>
</dbReference>
<accession>K6E339</accession>
<dbReference type="PATRIC" id="fig|1117379.3.peg.2673"/>
<dbReference type="AlphaFoldDB" id="K6E339"/>
<name>K6E339_9BACI</name>
<evidence type="ECO:0000313" key="2">
    <source>
        <dbReference type="Proteomes" id="UP000006316"/>
    </source>
</evidence>
<gene>
    <name evidence="1" type="ORF">BABA_12865</name>
</gene>
<dbReference type="EMBL" id="AJLS01000074">
    <property type="protein sequence ID" value="EKN67621.1"/>
    <property type="molecule type" value="Genomic_DNA"/>
</dbReference>
<keyword evidence="2" id="KW-1185">Reference proteome</keyword>
<comment type="caution">
    <text evidence="1">The sequence shown here is derived from an EMBL/GenBank/DDBJ whole genome shotgun (WGS) entry which is preliminary data.</text>
</comment>